<dbReference type="RefSeq" id="WP_165875842.1">
    <property type="nucleotide sequence ID" value="NZ_SMAG01000003.1"/>
</dbReference>
<comment type="catalytic activity">
    <reaction evidence="6">
        <text>(2R)-ethylmalonyl-CoA + H(+) = butanoyl-CoA + CO2</text>
        <dbReference type="Rhea" id="RHEA:59540"/>
        <dbReference type="ChEBI" id="CHEBI:15378"/>
        <dbReference type="ChEBI" id="CHEBI:16526"/>
        <dbReference type="ChEBI" id="CHEBI:57371"/>
        <dbReference type="ChEBI" id="CHEBI:85316"/>
        <dbReference type="EC" id="4.1.1.94"/>
    </reaction>
    <physiologicalReaction direction="left-to-right" evidence="6">
        <dbReference type="Rhea" id="RHEA:59541"/>
    </physiologicalReaction>
</comment>
<proteinExistence type="inferred from homology"/>
<dbReference type="SUPFAM" id="SSF52096">
    <property type="entry name" value="ClpP/crotonase"/>
    <property type="match status" value="1"/>
</dbReference>
<dbReference type="CDD" id="cd06558">
    <property type="entry name" value="crotonase-like"/>
    <property type="match status" value="1"/>
</dbReference>
<dbReference type="EC" id="4.1.1.94" evidence="7"/>
<dbReference type="InterPro" id="IPR001753">
    <property type="entry name" value="Enoyl-CoA_hydra/iso"/>
</dbReference>
<keyword evidence="15" id="KW-1185">Reference proteome</keyword>
<dbReference type="GO" id="GO:0006635">
    <property type="term" value="P:fatty acid beta-oxidation"/>
    <property type="evidence" value="ECO:0007669"/>
    <property type="project" value="TreeGrafter"/>
</dbReference>
<dbReference type="AlphaFoldDB" id="A0A4R3L6F4"/>
<dbReference type="Pfam" id="PF00378">
    <property type="entry name" value="ECH_1"/>
    <property type="match status" value="1"/>
</dbReference>
<evidence type="ECO:0000256" key="6">
    <source>
        <dbReference type="ARBA" id="ARBA00036541"/>
    </source>
</evidence>
<evidence type="ECO:0000256" key="11">
    <source>
        <dbReference type="ARBA" id="ARBA00047446"/>
    </source>
</evidence>
<gene>
    <name evidence="14" type="ORF">EDD58_10360</name>
</gene>
<keyword evidence="4" id="KW-0456">Lyase</keyword>
<dbReference type="PANTHER" id="PTHR11941:SF27">
    <property type="entry name" value="ETHYLMALONYL-COA DECARBOXYLASE"/>
    <property type="match status" value="1"/>
</dbReference>
<dbReference type="InterPro" id="IPR029045">
    <property type="entry name" value="ClpP/crotonase-like_dom_sf"/>
</dbReference>
<accession>A0A4R3L6F4</accession>
<comment type="caution">
    <text evidence="14">The sequence shown here is derived from an EMBL/GenBank/DDBJ whole genome shotgun (WGS) entry which is preliminary data.</text>
</comment>
<name>A0A4R3L6F4_9BACL</name>
<evidence type="ECO:0000256" key="12">
    <source>
        <dbReference type="ARBA" id="ARBA00056546"/>
    </source>
</evidence>
<comment type="catalytic activity">
    <reaction evidence="11">
        <text>(S)-methylmalonyl-CoA + H(+) = propanoyl-CoA + CO2</text>
        <dbReference type="Rhea" id="RHEA:61340"/>
        <dbReference type="ChEBI" id="CHEBI:15378"/>
        <dbReference type="ChEBI" id="CHEBI:16526"/>
        <dbReference type="ChEBI" id="CHEBI:57327"/>
        <dbReference type="ChEBI" id="CHEBI:57392"/>
        <dbReference type="EC" id="4.1.1.94"/>
    </reaction>
    <physiologicalReaction direction="left-to-right" evidence="11">
        <dbReference type="Rhea" id="RHEA:61341"/>
    </physiologicalReaction>
</comment>
<evidence type="ECO:0000256" key="3">
    <source>
        <dbReference type="ARBA" id="ARBA00022490"/>
    </source>
</evidence>
<evidence type="ECO:0000256" key="8">
    <source>
        <dbReference type="ARBA" id="ARBA00039903"/>
    </source>
</evidence>
<dbReference type="Proteomes" id="UP000294937">
    <property type="component" value="Unassembled WGS sequence"/>
</dbReference>
<evidence type="ECO:0000313" key="14">
    <source>
        <dbReference type="EMBL" id="TCS94648.1"/>
    </source>
</evidence>
<dbReference type="PROSITE" id="PS00166">
    <property type="entry name" value="ENOYL_COA_HYDRATASE"/>
    <property type="match status" value="1"/>
</dbReference>
<dbReference type="GO" id="GO:0005829">
    <property type="term" value="C:cytosol"/>
    <property type="evidence" value="ECO:0007669"/>
    <property type="project" value="UniProtKB-SubCell"/>
</dbReference>
<dbReference type="InterPro" id="IPR018376">
    <property type="entry name" value="Enoyl-CoA_hyd/isom_CS"/>
</dbReference>
<reference evidence="14 15" key="1">
    <citation type="submission" date="2019-03" db="EMBL/GenBank/DDBJ databases">
        <title>Genomic Encyclopedia of Type Strains, Phase IV (KMG-IV): sequencing the most valuable type-strain genomes for metagenomic binning, comparative biology and taxonomic classification.</title>
        <authorList>
            <person name="Goeker M."/>
        </authorList>
    </citation>
    <scope>NUCLEOTIDE SEQUENCE [LARGE SCALE GENOMIC DNA]</scope>
    <source>
        <strain evidence="14 15">DSM 45707</strain>
    </source>
</reference>
<evidence type="ECO:0000313" key="15">
    <source>
        <dbReference type="Proteomes" id="UP000294937"/>
    </source>
</evidence>
<evidence type="ECO:0000256" key="4">
    <source>
        <dbReference type="ARBA" id="ARBA00023239"/>
    </source>
</evidence>
<sequence length="256" mass="28503">MQTLICSKRDGIGWIRFHRPEVRNAVNQQMMTELEQILDEWSIDPEIKVLVLIGDSKAFASGGDVAELHQLKTEQEIYPVMERMGRILERFNQSEKVTIAAVEGVAVGGGCEIVTSCDFCLASPSAQFGMIQVKLAITAGWGGATRLIRKVGKSEALKMLLTGEKISAEQAKQIGLVDSLVGSDAFVDEIEQYAKKFTQAPLSVIQAYKNLTNQMDGVQLNQPLYQLEATHCSRCWESDEHHQAVESFLQRTRKKT</sequence>
<dbReference type="Gene3D" id="3.90.226.10">
    <property type="entry name" value="2-enoyl-CoA Hydratase, Chain A, domain 1"/>
    <property type="match status" value="1"/>
</dbReference>
<organism evidence="14 15">
    <name type="scientific">Hazenella coriacea</name>
    <dbReference type="NCBI Taxonomy" id="1179467"/>
    <lineage>
        <taxon>Bacteria</taxon>
        <taxon>Bacillati</taxon>
        <taxon>Bacillota</taxon>
        <taxon>Bacilli</taxon>
        <taxon>Bacillales</taxon>
        <taxon>Thermoactinomycetaceae</taxon>
        <taxon>Hazenella</taxon>
    </lineage>
</organism>
<comment type="subcellular location">
    <subcellularLocation>
        <location evidence="1">Cytoplasm</location>
        <location evidence="1">Cytosol</location>
    </subcellularLocation>
</comment>
<comment type="catalytic activity">
    <reaction evidence="5">
        <text>(2S)-ethylmalonyl-CoA + H(+) = butanoyl-CoA + CO2</text>
        <dbReference type="Rhea" id="RHEA:32131"/>
        <dbReference type="ChEBI" id="CHEBI:15378"/>
        <dbReference type="ChEBI" id="CHEBI:16526"/>
        <dbReference type="ChEBI" id="CHEBI:57371"/>
        <dbReference type="ChEBI" id="CHEBI:60909"/>
        <dbReference type="EC" id="4.1.1.94"/>
    </reaction>
    <physiologicalReaction direction="left-to-right" evidence="5">
        <dbReference type="Rhea" id="RHEA:32132"/>
    </physiologicalReaction>
</comment>
<evidence type="ECO:0000256" key="7">
    <source>
        <dbReference type="ARBA" id="ARBA00038883"/>
    </source>
</evidence>
<comment type="similarity">
    <text evidence="2 13">Belongs to the enoyl-CoA hydratase/isomerase family.</text>
</comment>
<protein>
    <recommendedName>
        <fullName evidence="8">Ethylmalonyl-CoA decarboxylase</fullName>
        <ecNumber evidence="7">4.1.1.94</ecNumber>
    </recommendedName>
    <alternativeName>
        <fullName evidence="10">Enoyl-CoA hydratase domain-containing protein 1</fullName>
    </alternativeName>
    <alternativeName>
        <fullName evidence="9">Methylmalonyl-CoA decarboxylase</fullName>
    </alternativeName>
</protein>
<dbReference type="PANTHER" id="PTHR11941">
    <property type="entry name" value="ENOYL-COA HYDRATASE-RELATED"/>
    <property type="match status" value="1"/>
</dbReference>
<evidence type="ECO:0000256" key="9">
    <source>
        <dbReference type="ARBA" id="ARBA00042052"/>
    </source>
</evidence>
<keyword evidence="3" id="KW-0963">Cytoplasm</keyword>
<dbReference type="EMBL" id="SMAG01000003">
    <property type="protein sequence ID" value="TCS94648.1"/>
    <property type="molecule type" value="Genomic_DNA"/>
</dbReference>
<evidence type="ECO:0000256" key="5">
    <source>
        <dbReference type="ARBA" id="ARBA00036343"/>
    </source>
</evidence>
<evidence type="ECO:0000256" key="10">
    <source>
        <dbReference type="ARBA" id="ARBA00042182"/>
    </source>
</evidence>
<comment type="function">
    <text evidence="12">Decarboxylates ethylmalonyl-CoA, a potentially toxic metabolite, to form butyryl-CoA, suggesting it might be involved in metabolite proofreading. Acts preferentially on (S)-ethylmalonyl-CoA but also has some activity on the (R)-isomer. Also has methylmalonyl-CoA decarboxylase activity at lower level.</text>
</comment>
<evidence type="ECO:0000256" key="13">
    <source>
        <dbReference type="RuleBase" id="RU003707"/>
    </source>
</evidence>
<evidence type="ECO:0000256" key="2">
    <source>
        <dbReference type="ARBA" id="ARBA00005254"/>
    </source>
</evidence>
<evidence type="ECO:0000256" key="1">
    <source>
        <dbReference type="ARBA" id="ARBA00004514"/>
    </source>
</evidence>
<dbReference type="GO" id="GO:0004492">
    <property type="term" value="F:methyl/ethyl malonyl-CoA decarboxylase activity"/>
    <property type="evidence" value="ECO:0007669"/>
    <property type="project" value="UniProtKB-EC"/>
</dbReference>